<proteinExistence type="predicted"/>
<dbReference type="SUPFAM" id="SSF56281">
    <property type="entry name" value="Metallo-hydrolase/oxidoreductase"/>
    <property type="match status" value="1"/>
</dbReference>
<dbReference type="GO" id="GO:0016787">
    <property type="term" value="F:hydrolase activity"/>
    <property type="evidence" value="ECO:0007669"/>
    <property type="project" value="UniProtKB-KW"/>
</dbReference>
<protein>
    <submittedName>
        <fullName evidence="1">MBL fold hydrolase</fullName>
    </submittedName>
</protein>
<dbReference type="RefSeq" id="WP_140401003.1">
    <property type="nucleotide sequence ID" value="NZ_BKBW01000007.1"/>
</dbReference>
<reference evidence="1 2" key="1">
    <citation type="journal article" date="2019" name="Microbiol. Resour. Announc.">
        <title>Draft Genome Sequence of Comamonas testosteroni TA441, a Bacterium That Has a Cryptic Phenol Degradation Gene Cluster.</title>
        <authorList>
            <person name="Arai H."/>
            <person name="Ishii M."/>
        </authorList>
    </citation>
    <scope>NUCLEOTIDE SEQUENCE [LARGE SCALE GENOMIC DNA]</scope>
    <source>
        <strain evidence="1 2">TA441</strain>
    </source>
</reference>
<comment type="caution">
    <text evidence="1">The sequence shown here is derived from an EMBL/GenBank/DDBJ whole genome shotgun (WGS) entry which is preliminary data.</text>
</comment>
<organism evidence="1 2">
    <name type="scientific">Comamonas testosteroni</name>
    <name type="common">Pseudomonas testosteroni</name>
    <dbReference type="NCBI Taxonomy" id="285"/>
    <lineage>
        <taxon>Bacteria</taxon>
        <taxon>Pseudomonadati</taxon>
        <taxon>Pseudomonadota</taxon>
        <taxon>Betaproteobacteria</taxon>
        <taxon>Burkholderiales</taxon>
        <taxon>Comamonadaceae</taxon>
        <taxon>Comamonas</taxon>
    </lineage>
</organism>
<dbReference type="AlphaFoldDB" id="A0A5A7MIH3"/>
<dbReference type="InterPro" id="IPR036866">
    <property type="entry name" value="RibonucZ/Hydroxyglut_hydro"/>
</dbReference>
<accession>A0A5A7MIH3</accession>
<evidence type="ECO:0000313" key="2">
    <source>
        <dbReference type="Proteomes" id="UP000323105"/>
    </source>
</evidence>
<gene>
    <name evidence="1" type="ORF">CTTA_3696</name>
</gene>
<dbReference type="Gene3D" id="3.60.15.10">
    <property type="entry name" value="Ribonuclease Z/Hydroxyacylglutathione hydrolase-like"/>
    <property type="match status" value="1"/>
</dbReference>
<dbReference type="PANTHER" id="PTHR30619">
    <property type="entry name" value="DNA INTERNALIZATION/COMPETENCE PROTEIN COMEC/REC2"/>
    <property type="match status" value="1"/>
</dbReference>
<name>A0A5A7MIH3_COMTE</name>
<sequence length="333" mass="36965">MSIKSAMKVTVMPAGHGDCILVQCDDFNIMVDSGPYRKCIHERVHSGLVTALEGQPIHLAIITHNDDDHIGGLVRTLCDATLSVNALLFNSPQLIRKYIDHCSGEEVNVSTRQAFKVASKLTPCNKKVLVAGDTRTFFDDRIVLRVLSPLTEDILNYGSHMLAPFEKEELAGARGRDTPVCGTIHELRTMDDDGKAADASQTNALSLAFILTFEERSILFLGDSWPSRVMPSLAKLDHEGAPIQLDLVFVSHHGSKNNNTQELYQHIQTERYVISADGKQNPDVETFGRILRAGVGNIQKFYFSENSQQLKTMFSKSDINVYFPDNGPLTFDL</sequence>
<dbReference type="PANTHER" id="PTHR30619:SF1">
    <property type="entry name" value="RECOMBINATION PROTEIN 2"/>
    <property type="match status" value="1"/>
</dbReference>
<keyword evidence="1" id="KW-0378">Hydrolase</keyword>
<dbReference type="Proteomes" id="UP000323105">
    <property type="component" value="Unassembled WGS sequence"/>
</dbReference>
<dbReference type="InterPro" id="IPR052159">
    <property type="entry name" value="Competence_DNA_uptake"/>
</dbReference>
<dbReference type="EMBL" id="BKBW01000007">
    <property type="protein sequence ID" value="GEQ76691.1"/>
    <property type="molecule type" value="Genomic_DNA"/>
</dbReference>
<evidence type="ECO:0000313" key="1">
    <source>
        <dbReference type="EMBL" id="GEQ76691.1"/>
    </source>
</evidence>